<name>A0AA41UKD6_9MICO</name>
<evidence type="ECO:0000313" key="3">
    <source>
        <dbReference type="Proteomes" id="UP001165341"/>
    </source>
</evidence>
<evidence type="ECO:0000256" key="1">
    <source>
        <dbReference type="SAM" id="MobiDB-lite"/>
    </source>
</evidence>
<gene>
    <name evidence="2" type="ORF">MQH31_08425</name>
</gene>
<accession>A0AA41UKD6</accession>
<organism evidence="2 3">
    <name type="scientific">Cryobacterium zhongshanensis</name>
    <dbReference type="NCBI Taxonomy" id="2928153"/>
    <lineage>
        <taxon>Bacteria</taxon>
        <taxon>Bacillati</taxon>
        <taxon>Actinomycetota</taxon>
        <taxon>Actinomycetes</taxon>
        <taxon>Micrococcales</taxon>
        <taxon>Microbacteriaceae</taxon>
        <taxon>Cryobacterium</taxon>
    </lineage>
</organism>
<comment type="caution">
    <text evidence="2">The sequence shown here is derived from an EMBL/GenBank/DDBJ whole genome shotgun (WGS) entry which is preliminary data.</text>
</comment>
<sequence>MNWMIVTGIATVIAVAAIVGQRTGWVDFSWKQKRRGGSMTIADEVFNPTRYESQVEMDRQTILPAPAPLPGDNDKGSYRGTIRIKI</sequence>
<protein>
    <submittedName>
        <fullName evidence="2">Uncharacterized protein</fullName>
    </submittedName>
</protein>
<proteinExistence type="predicted"/>
<dbReference type="AlphaFoldDB" id="A0AA41UKD6"/>
<evidence type="ECO:0000313" key="2">
    <source>
        <dbReference type="EMBL" id="MCI4657831.1"/>
    </source>
</evidence>
<dbReference type="Proteomes" id="UP001165341">
    <property type="component" value="Unassembled WGS sequence"/>
</dbReference>
<dbReference type="RefSeq" id="WP_243011606.1">
    <property type="nucleotide sequence ID" value="NZ_JALGAR010000001.1"/>
</dbReference>
<keyword evidence="3" id="KW-1185">Reference proteome</keyword>
<dbReference type="EMBL" id="JALGAR010000001">
    <property type="protein sequence ID" value="MCI4657831.1"/>
    <property type="molecule type" value="Genomic_DNA"/>
</dbReference>
<feature type="region of interest" description="Disordered" evidence="1">
    <location>
        <begin position="63"/>
        <end position="86"/>
    </location>
</feature>
<reference evidence="2" key="1">
    <citation type="submission" date="2022-03" db="EMBL/GenBank/DDBJ databases">
        <title>Cryobacterium sp. nov. strain ZS14-85, isolated from Antarctic soil.</title>
        <authorList>
            <person name="Li J."/>
            <person name="Niu G."/>
        </authorList>
    </citation>
    <scope>NUCLEOTIDE SEQUENCE</scope>
    <source>
        <strain evidence="2">ZS14-85</strain>
    </source>
</reference>